<feature type="region of interest" description="Disordered" evidence="1">
    <location>
        <begin position="1"/>
        <end position="67"/>
    </location>
</feature>
<feature type="compositionally biased region" description="Low complexity" evidence="1">
    <location>
        <begin position="37"/>
        <end position="61"/>
    </location>
</feature>
<feature type="compositionally biased region" description="Basic residues" evidence="1">
    <location>
        <begin position="1"/>
        <end position="10"/>
    </location>
</feature>
<protein>
    <recommendedName>
        <fullName evidence="4">DNA repair protein Dds20/Mei5</fullName>
    </recommendedName>
</protein>
<evidence type="ECO:0000313" key="2">
    <source>
        <dbReference type="EMBL" id="TGO84963.1"/>
    </source>
</evidence>
<name>A0A4Z1KFN7_9HELO</name>
<dbReference type="PANTHER" id="PTHR28527">
    <property type="entry name" value="MATING-TYPE SWITCHING PROTEIN SWI2-RELATED"/>
    <property type="match status" value="1"/>
</dbReference>
<evidence type="ECO:0000256" key="1">
    <source>
        <dbReference type="SAM" id="MobiDB-lite"/>
    </source>
</evidence>
<feature type="compositionally biased region" description="Basic and acidic residues" evidence="1">
    <location>
        <begin position="116"/>
        <end position="136"/>
    </location>
</feature>
<dbReference type="GO" id="GO:0006310">
    <property type="term" value="P:DNA recombination"/>
    <property type="evidence" value="ECO:0007669"/>
    <property type="project" value="TreeGrafter"/>
</dbReference>
<sequence length="282" mass="31641">MSTPAAKRRRIEAASTLQKPFRSPFKTPFKSPLIKGSPNTRASTAAAAAASTPSLSKTPTSYPVVSIPSPKTAIRTKKSFTSPISAAVINADPDIAPLLKEQRELEKLLKELKEELDTAEQAKKIERDSKAKDKNGSGEIDGELVDLCEKWRSASRLAAEELFGKVRDRVNRMGGPRAWKEMQKRQHEYQNNWEQDEVNNNNNNNSDDEDEEGKDKENRDVYAEYSIDPETDNEKAQRAPGLGDTGENPGEEDEFTMAMMLRTLNVDLAVIGYDREQQRWID</sequence>
<feature type="region of interest" description="Disordered" evidence="1">
    <location>
        <begin position="116"/>
        <end position="144"/>
    </location>
</feature>
<accession>A0A4Z1KFN7</accession>
<dbReference type="OrthoDB" id="27934at2759"/>
<proteinExistence type="predicted"/>
<gene>
    <name evidence="2" type="ORF">BPOR_0446g00060</name>
</gene>
<feature type="compositionally biased region" description="Basic and acidic residues" evidence="1">
    <location>
        <begin position="213"/>
        <end position="222"/>
    </location>
</feature>
<feature type="compositionally biased region" description="Basic and acidic residues" evidence="1">
    <location>
        <begin position="178"/>
        <end position="188"/>
    </location>
</feature>
<dbReference type="AlphaFoldDB" id="A0A4Z1KFN7"/>
<dbReference type="STRING" id="87229.A0A4Z1KFN7"/>
<evidence type="ECO:0000313" key="3">
    <source>
        <dbReference type="Proteomes" id="UP000297280"/>
    </source>
</evidence>
<comment type="caution">
    <text evidence="2">The sequence shown here is derived from an EMBL/GenBank/DDBJ whole genome shotgun (WGS) entry which is preliminary data.</text>
</comment>
<reference evidence="2 3" key="1">
    <citation type="submission" date="2017-12" db="EMBL/GenBank/DDBJ databases">
        <title>Comparative genomics of Botrytis spp.</title>
        <authorList>
            <person name="Valero-Jimenez C.A."/>
            <person name="Tapia P."/>
            <person name="Veloso J."/>
            <person name="Silva-Moreno E."/>
            <person name="Staats M."/>
            <person name="Valdes J.H."/>
            <person name="Van Kan J.A.L."/>
        </authorList>
    </citation>
    <scope>NUCLEOTIDE SEQUENCE [LARGE SCALE GENOMIC DNA]</scope>
    <source>
        <strain evidence="2 3">MUCL3349</strain>
    </source>
</reference>
<dbReference type="Gene3D" id="6.10.140.1020">
    <property type="match status" value="1"/>
</dbReference>
<dbReference type="PANTHER" id="PTHR28527:SF1">
    <property type="entry name" value="SWI5-DEPENDENT RECOMBINATION DNA REPAIR PROTEIN 1"/>
    <property type="match status" value="1"/>
</dbReference>
<keyword evidence="3" id="KW-1185">Reference proteome</keyword>
<dbReference type="Proteomes" id="UP000297280">
    <property type="component" value="Unassembled WGS sequence"/>
</dbReference>
<evidence type="ECO:0008006" key="4">
    <source>
        <dbReference type="Google" id="ProtNLM"/>
    </source>
</evidence>
<dbReference type="EMBL" id="PQXO01000445">
    <property type="protein sequence ID" value="TGO84963.1"/>
    <property type="molecule type" value="Genomic_DNA"/>
</dbReference>
<feature type="region of interest" description="Disordered" evidence="1">
    <location>
        <begin position="166"/>
        <end position="254"/>
    </location>
</feature>
<organism evidence="2 3">
    <name type="scientific">Botrytis porri</name>
    <dbReference type="NCBI Taxonomy" id="87229"/>
    <lineage>
        <taxon>Eukaryota</taxon>
        <taxon>Fungi</taxon>
        <taxon>Dikarya</taxon>
        <taxon>Ascomycota</taxon>
        <taxon>Pezizomycotina</taxon>
        <taxon>Leotiomycetes</taxon>
        <taxon>Helotiales</taxon>
        <taxon>Sclerotiniaceae</taxon>
        <taxon>Botrytis</taxon>
    </lineage>
</organism>